<sequence>MKIWIFSIFIVFIFAVSFISAQGTSPIESDKVAEERNKSIVFAVKELQQSTSVTKPEKKEHVVVKKIVKVKKFAPKKGVKLSKYRKVAGKGDAATEHSKAVQKAAVVSQLRKELKENNDNIVRSQIILLRKELNRLQKITSSLNRAVEHQAYQRKLILSNPATTTHFNKTELANKRKSKKHVAHSSGEEKIKRFGAFRGDSIPKIIKHKSRAHKKIENKEENNYNNNSNNNNFTTKSEILVLRKVQKNSKFSSNPNGDTSNVPINTPESKTL</sequence>
<proteinExistence type="predicted"/>
<dbReference type="Proteomes" id="UP000095286">
    <property type="component" value="Unplaced"/>
</dbReference>
<accession>A0AC35TUP1</accession>
<evidence type="ECO:0000313" key="2">
    <source>
        <dbReference type="WBParaSite" id="RSKR_0000455800.1"/>
    </source>
</evidence>
<evidence type="ECO:0000313" key="1">
    <source>
        <dbReference type="Proteomes" id="UP000095286"/>
    </source>
</evidence>
<name>A0AC35TUP1_9BILA</name>
<protein>
    <submittedName>
        <fullName evidence="2">DUF148 domain-containing protein</fullName>
    </submittedName>
</protein>
<reference evidence="2" key="1">
    <citation type="submission" date="2016-11" db="UniProtKB">
        <authorList>
            <consortium name="WormBaseParasite"/>
        </authorList>
    </citation>
    <scope>IDENTIFICATION</scope>
    <source>
        <strain evidence="2">KR3021</strain>
    </source>
</reference>
<organism evidence="1 2">
    <name type="scientific">Rhabditophanes sp. KR3021</name>
    <dbReference type="NCBI Taxonomy" id="114890"/>
    <lineage>
        <taxon>Eukaryota</taxon>
        <taxon>Metazoa</taxon>
        <taxon>Ecdysozoa</taxon>
        <taxon>Nematoda</taxon>
        <taxon>Chromadorea</taxon>
        <taxon>Rhabditida</taxon>
        <taxon>Tylenchina</taxon>
        <taxon>Panagrolaimomorpha</taxon>
        <taxon>Strongyloidoidea</taxon>
        <taxon>Alloionematidae</taxon>
        <taxon>Rhabditophanes</taxon>
    </lineage>
</organism>
<dbReference type="WBParaSite" id="RSKR_0000455800.1">
    <property type="protein sequence ID" value="RSKR_0000455800.1"/>
    <property type="gene ID" value="RSKR_0000455800"/>
</dbReference>